<dbReference type="PANTHER" id="PTHR43215">
    <property type="entry name" value="RADIAL SPOKE HEAD 1 HOMOLOG"/>
    <property type="match status" value="1"/>
</dbReference>
<dbReference type="PANTHER" id="PTHR43215:SF14">
    <property type="entry name" value="RADIAL SPOKE HEAD 1 HOMOLOG"/>
    <property type="match status" value="1"/>
</dbReference>
<proteinExistence type="predicted"/>
<dbReference type="AlphaFoldDB" id="A0A196S9A8"/>
<dbReference type="Gene3D" id="2.20.110.10">
    <property type="entry name" value="Histone H3 K4-specific methyltransferase SET7/9 N-terminal domain"/>
    <property type="match status" value="1"/>
</dbReference>
<gene>
    <name evidence="1" type="ORF">AV274_4679</name>
</gene>
<dbReference type="STRING" id="478820.A0A196S9A8"/>
<dbReference type="InterPro" id="IPR032675">
    <property type="entry name" value="LRR_dom_sf"/>
</dbReference>
<comment type="caution">
    <text evidence="1">The sequence shown here is derived from an EMBL/GenBank/DDBJ whole genome shotgun (WGS) entry which is preliminary data.</text>
</comment>
<dbReference type="Gene3D" id="3.80.10.10">
    <property type="entry name" value="Ribonuclease Inhibitor"/>
    <property type="match status" value="2"/>
</dbReference>
<organism evidence="1 2">
    <name type="scientific">Blastocystis sp. subtype 1 (strain ATCC 50177 / NandII)</name>
    <dbReference type="NCBI Taxonomy" id="478820"/>
    <lineage>
        <taxon>Eukaryota</taxon>
        <taxon>Sar</taxon>
        <taxon>Stramenopiles</taxon>
        <taxon>Bigyra</taxon>
        <taxon>Opalozoa</taxon>
        <taxon>Opalinata</taxon>
        <taxon>Blastocystidae</taxon>
        <taxon>Blastocystis</taxon>
    </lineage>
</organism>
<dbReference type="SUPFAM" id="SSF82185">
    <property type="entry name" value="Histone H3 K4-specific methyltransferase SET7/9 N-terminal domain"/>
    <property type="match status" value="1"/>
</dbReference>
<dbReference type="EMBL" id="LXWW01000356">
    <property type="protein sequence ID" value="OAO13635.1"/>
    <property type="molecule type" value="Genomic_DNA"/>
</dbReference>
<name>A0A196S9A8_BLAHN</name>
<dbReference type="SUPFAM" id="SSF52058">
    <property type="entry name" value="L domain-like"/>
    <property type="match status" value="1"/>
</dbReference>
<keyword evidence="2" id="KW-1185">Reference proteome</keyword>
<evidence type="ECO:0000313" key="2">
    <source>
        <dbReference type="Proteomes" id="UP000078348"/>
    </source>
</evidence>
<dbReference type="OrthoDB" id="6681239at2759"/>
<dbReference type="Proteomes" id="UP000078348">
    <property type="component" value="Unassembled WGS sequence"/>
</dbReference>
<accession>A0A196S9A8</accession>
<sequence length="828" mass="90918">MSEGRSPPKKRKWRLSLKYAFCTFPNGYKSAGIVVNKEVKSALQCTQSFSGEDDHDHLNCTLIRMKKQGDAVLVRQDKIIMRCIFKDDVLIHAVRIASGKNAFFLTGEDIDWDGEELRAELQTEHEAGEFFLYTRAVITRLLYDPSIEKRQEAAFIDFKPHGRGHVYFSPPFANLVLSLTWNMGVMTGEAFLYDTVTNHLLEKIRFENSCITLVEIILPDQYRYDELPFKDGCVWKGDVLGGVATGSGVLVNSEGVVVYEGMMLNNMREGMGTEFFSEEPLNRRSYNGMWGNDLRNGAGTNFDPETGASCTDIWLDGKVGEKNVVVAGVEPMTLSPGVEVLCIAEKSCPRGEKFVFSHFPNLTHLYVGSGACPHGWRLECCHLHHLVTVMIGDGSFTEGPSQNGDPRSFLCRVVDCEQLKELCFGRNALPYFKLETQSLPSLETFTAGTHVNLMREFESSELEGEVETELEGKVNCFAAAPSFVLAHAKSLRSFLVGDGSFSCATEFFLEAPRLQSLSLGVEAFQRVAAPVFAVPMPELTTVRVADRSLQEAAAFPTSPAIASLQLGRYAFAMVKEVPFSELTSLQQLHVGTSSLASLTHFALQNLPSLTEVAVEVGGCANARAVELVNLPQLKKVVFDSGSFIRGLRCQIADVPVLESVHVGGNCFEMAGSFVLENAPSLKSLTLLSDCFGQCEELCLAHFKALEAVHLGENAFANVEVFVVDALPKLKRLVMEEGSCRGAVGDEHMQVVKLKNLPMLEDLAINDRCFQNCRNAVIEGLPLLKSEHTVIGEGCLVKAACVVKKGTVAPGVISKLEKLENGCSVIVIE</sequence>
<protein>
    <submittedName>
        <fullName evidence="1">Uncharacterized protein</fullName>
    </submittedName>
</protein>
<reference evidence="1 2" key="1">
    <citation type="submission" date="2016-05" db="EMBL/GenBank/DDBJ databases">
        <title>Nuclear genome of Blastocystis sp. subtype 1 NandII.</title>
        <authorList>
            <person name="Gentekaki E."/>
            <person name="Curtis B."/>
            <person name="Stairs C."/>
            <person name="Eme L."/>
            <person name="Herman E."/>
            <person name="Klimes V."/>
            <person name="Arias M.C."/>
            <person name="Elias M."/>
            <person name="Hilliou F."/>
            <person name="Klute M."/>
            <person name="Malik S.-B."/>
            <person name="Pightling A."/>
            <person name="Rachubinski R."/>
            <person name="Salas D."/>
            <person name="Schlacht A."/>
            <person name="Suga H."/>
            <person name="Archibald J."/>
            <person name="Ball S.G."/>
            <person name="Clark G."/>
            <person name="Dacks J."/>
            <person name="Van Der Giezen M."/>
            <person name="Tsaousis A."/>
            <person name="Roger A."/>
        </authorList>
    </citation>
    <scope>NUCLEOTIDE SEQUENCE [LARGE SCALE GENOMIC DNA]</scope>
    <source>
        <strain evidence="2">ATCC 50177 / NandII</strain>
    </source>
</reference>
<evidence type="ECO:0000313" key="1">
    <source>
        <dbReference type="EMBL" id="OAO13635.1"/>
    </source>
</evidence>